<dbReference type="AlphaFoldDB" id="A0A345UJA6"/>
<name>A0A345UJA6_9BACT</name>
<dbReference type="EMBL" id="CP027806">
    <property type="protein sequence ID" value="AXJ00558.1"/>
    <property type="molecule type" value="Genomic_DNA"/>
</dbReference>
<evidence type="ECO:0000313" key="2">
    <source>
        <dbReference type="EMBL" id="AXJ00558.1"/>
    </source>
</evidence>
<gene>
    <name evidence="2" type="ORF">CYPRO_1301</name>
</gene>
<proteinExistence type="predicted"/>
<evidence type="ECO:0000313" key="3">
    <source>
        <dbReference type="Proteomes" id="UP000254808"/>
    </source>
</evidence>
<reference evidence="2 3" key="1">
    <citation type="submission" date="2018-03" db="EMBL/GenBank/DDBJ databases">
        <title>Phenotypic and genomic properties of Cyclonatronum proteinivorum gen. nov., sp. nov., a haloalkaliphilic bacteroidete from soda lakes possessing Na+-translocating rhodopsin.</title>
        <authorList>
            <person name="Toshchakov S.V."/>
            <person name="Korzhenkov A."/>
            <person name="Samarov N.I."/>
            <person name="Kublanov I.V."/>
            <person name="Muntyan M.S."/>
            <person name="Sorokin D.Y."/>
        </authorList>
    </citation>
    <scope>NUCLEOTIDE SEQUENCE [LARGE SCALE GENOMIC DNA]</scope>
    <source>
        <strain evidence="2 3">Omega</strain>
    </source>
</reference>
<protein>
    <submittedName>
        <fullName evidence="2">Uncharacterized protein</fullName>
    </submittedName>
</protein>
<feature type="region of interest" description="Disordered" evidence="1">
    <location>
        <begin position="1"/>
        <end position="36"/>
    </location>
</feature>
<dbReference type="Proteomes" id="UP000254808">
    <property type="component" value="Chromosome"/>
</dbReference>
<sequence length="65" mass="7183">MDIEQTQTFRGIGMSMNRQTGQSSHQKGSNMLNIDPFGDGTSKISQFAKTLYSKIPEQFDSGVIP</sequence>
<dbReference type="KEGG" id="cprv:CYPRO_1301"/>
<keyword evidence="3" id="KW-1185">Reference proteome</keyword>
<accession>A0A345UJA6</accession>
<feature type="compositionally biased region" description="Polar residues" evidence="1">
    <location>
        <begin position="16"/>
        <end position="32"/>
    </location>
</feature>
<organism evidence="2 3">
    <name type="scientific">Cyclonatronum proteinivorum</name>
    <dbReference type="NCBI Taxonomy" id="1457365"/>
    <lineage>
        <taxon>Bacteria</taxon>
        <taxon>Pseudomonadati</taxon>
        <taxon>Balneolota</taxon>
        <taxon>Balneolia</taxon>
        <taxon>Balneolales</taxon>
        <taxon>Cyclonatronaceae</taxon>
        <taxon>Cyclonatronum</taxon>
    </lineage>
</organism>
<evidence type="ECO:0000256" key="1">
    <source>
        <dbReference type="SAM" id="MobiDB-lite"/>
    </source>
</evidence>